<evidence type="ECO:0000313" key="3">
    <source>
        <dbReference type="Proteomes" id="UP000234474"/>
    </source>
</evidence>
<feature type="chain" id="PRO_5014139139" description="Secreted protein" evidence="1">
    <location>
        <begin position="18"/>
        <end position="173"/>
    </location>
</feature>
<keyword evidence="3" id="KW-1185">Reference proteome</keyword>
<dbReference type="GeneID" id="36532871"/>
<protein>
    <recommendedName>
        <fullName evidence="4">Secreted protein</fullName>
    </recommendedName>
</protein>
<organism evidence="2 3">
    <name type="scientific">Aspergillus novofumigatus (strain IBT 16806)</name>
    <dbReference type="NCBI Taxonomy" id="1392255"/>
    <lineage>
        <taxon>Eukaryota</taxon>
        <taxon>Fungi</taxon>
        <taxon>Dikarya</taxon>
        <taxon>Ascomycota</taxon>
        <taxon>Pezizomycotina</taxon>
        <taxon>Eurotiomycetes</taxon>
        <taxon>Eurotiomycetidae</taxon>
        <taxon>Eurotiales</taxon>
        <taxon>Aspergillaceae</taxon>
        <taxon>Aspergillus</taxon>
        <taxon>Aspergillus subgen. Fumigati</taxon>
    </lineage>
</organism>
<proteinExistence type="predicted"/>
<comment type="caution">
    <text evidence="2">The sequence shown here is derived from an EMBL/GenBank/DDBJ whole genome shotgun (WGS) entry which is preliminary data.</text>
</comment>
<accession>A0A2I1CJ12</accession>
<dbReference type="Proteomes" id="UP000234474">
    <property type="component" value="Unassembled WGS sequence"/>
</dbReference>
<evidence type="ECO:0000313" key="2">
    <source>
        <dbReference type="EMBL" id="PKX97584.1"/>
    </source>
</evidence>
<gene>
    <name evidence="2" type="ORF">P174DRAFT_429013</name>
</gene>
<dbReference type="VEuPathDB" id="FungiDB:P174DRAFT_429013"/>
<evidence type="ECO:0000256" key="1">
    <source>
        <dbReference type="SAM" id="SignalP"/>
    </source>
</evidence>
<dbReference type="AlphaFoldDB" id="A0A2I1CJ12"/>
<dbReference type="RefSeq" id="XP_024686179.1">
    <property type="nucleotide sequence ID" value="XM_024825546.1"/>
</dbReference>
<keyword evidence="1" id="KW-0732">Signal</keyword>
<reference evidence="3" key="1">
    <citation type="journal article" date="2018" name="Proc. Natl. Acad. Sci. U.S.A.">
        <title>Linking secondary metabolites to gene clusters through genome sequencing of six diverse Aspergillus species.</title>
        <authorList>
            <person name="Kaerboelling I."/>
            <person name="Vesth T.C."/>
            <person name="Frisvad J.C."/>
            <person name="Nybo J.L."/>
            <person name="Theobald S."/>
            <person name="Kuo A."/>
            <person name="Bowyer P."/>
            <person name="Matsuda Y."/>
            <person name="Mondo S."/>
            <person name="Lyhne E.K."/>
            <person name="Kogle M.E."/>
            <person name="Clum A."/>
            <person name="Lipzen A."/>
            <person name="Salamov A."/>
            <person name="Ngan C.Y."/>
            <person name="Daum C."/>
            <person name="Chiniquy J."/>
            <person name="Barry K."/>
            <person name="LaButti K."/>
            <person name="Haridas S."/>
            <person name="Simmons B.A."/>
            <person name="Magnuson J.K."/>
            <person name="Mortensen U.H."/>
            <person name="Larsen T.O."/>
            <person name="Grigoriev I.V."/>
            <person name="Baker S.E."/>
            <person name="Andersen M.R."/>
        </authorList>
    </citation>
    <scope>NUCLEOTIDE SEQUENCE [LARGE SCALE GENOMIC DNA]</scope>
    <source>
        <strain evidence="3">IBT 16806</strain>
    </source>
</reference>
<evidence type="ECO:0008006" key="4">
    <source>
        <dbReference type="Google" id="ProtNLM"/>
    </source>
</evidence>
<dbReference type="EMBL" id="MSZS01000002">
    <property type="protein sequence ID" value="PKX97584.1"/>
    <property type="molecule type" value="Genomic_DNA"/>
</dbReference>
<name>A0A2I1CJ12_ASPN1</name>
<feature type="signal peptide" evidence="1">
    <location>
        <begin position="1"/>
        <end position="17"/>
    </location>
</feature>
<sequence>MSRTLFSFLWWWLSADCRLQTHPVVGSFSQLLKSQTHVQAYLLLHVSMAQEKDFGSRSSVYCLRFRHQGSNERAVCQLAMFASLVWNSGGFASHTMPTSFFLKDRLHNHPLKSAYSRNNKAYQAAATRLFNFLIYLGLGSVRQRVSSDVVALGRSTRRAAAERDENLVSQKQT</sequence>